<proteinExistence type="predicted"/>
<keyword evidence="1" id="KW-0472">Membrane</keyword>
<protein>
    <submittedName>
        <fullName evidence="2">Uncharacterized protein</fullName>
    </submittedName>
</protein>
<dbReference type="EMBL" id="JAUHHV010000004">
    <property type="protein sequence ID" value="KAK1426405.1"/>
    <property type="molecule type" value="Genomic_DNA"/>
</dbReference>
<keyword evidence="1" id="KW-1133">Transmembrane helix</keyword>
<evidence type="ECO:0000256" key="1">
    <source>
        <dbReference type="SAM" id="Phobius"/>
    </source>
</evidence>
<name>A0AAD8NSA8_TARER</name>
<sequence>MGKFLRRLRDENKECIVLFQWIFLSVLHACVTFVFRELVSCGLWFMWQCHVMSKFGYGLLSTKGVNELN</sequence>
<gene>
    <name evidence="2" type="ORF">QVD17_15076</name>
</gene>
<comment type="caution">
    <text evidence="2">The sequence shown here is derived from an EMBL/GenBank/DDBJ whole genome shotgun (WGS) entry which is preliminary data.</text>
</comment>
<keyword evidence="1" id="KW-0812">Transmembrane</keyword>
<dbReference type="Proteomes" id="UP001229421">
    <property type="component" value="Unassembled WGS sequence"/>
</dbReference>
<evidence type="ECO:0000313" key="3">
    <source>
        <dbReference type="Proteomes" id="UP001229421"/>
    </source>
</evidence>
<reference evidence="2" key="1">
    <citation type="journal article" date="2023" name="bioRxiv">
        <title>Improved chromosome-level genome assembly for marigold (Tagetes erecta).</title>
        <authorList>
            <person name="Jiang F."/>
            <person name="Yuan L."/>
            <person name="Wang S."/>
            <person name="Wang H."/>
            <person name="Xu D."/>
            <person name="Wang A."/>
            <person name="Fan W."/>
        </authorList>
    </citation>
    <scope>NUCLEOTIDE SEQUENCE</scope>
    <source>
        <strain evidence="2">WSJ</strain>
        <tissue evidence="2">Leaf</tissue>
    </source>
</reference>
<evidence type="ECO:0000313" key="2">
    <source>
        <dbReference type="EMBL" id="KAK1426405.1"/>
    </source>
</evidence>
<dbReference type="AlphaFoldDB" id="A0AAD8NSA8"/>
<accession>A0AAD8NSA8</accession>
<organism evidence="2 3">
    <name type="scientific">Tagetes erecta</name>
    <name type="common">African marigold</name>
    <dbReference type="NCBI Taxonomy" id="13708"/>
    <lineage>
        <taxon>Eukaryota</taxon>
        <taxon>Viridiplantae</taxon>
        <taxon>Streptophyta</taxon>
        <taxon>Embryophyta</taxon>
        <taxon>Tracheophyta</taxon>
        <taxon>Spermatophyta</taxon>
        <taxon>Magnoliopsida</taxon>
        <taxon>eudicotyledons</taxon>
        <taxon>Gunneridae</taxon>
        <taxon>Pentapetalae</taxon>
        <taxon>asterids</taxon>
        <taxon>campanulids</taxon>
        <taxon>Asterales</taxon>
        <taxon>Asteraceae</taxon>
        <taxon>Asteroideae</taxon>
        <taxon>Heliantheae alliance</taxon>
        <taxon>Tageteae</taxon>
        <taxon>Tagetes</taxon>
    </lineage>
</organism>
<keyword evidence="3" id="KW-1185">Reference proteome</keyword>
<feature type="transmembrane region" description="Helical" evidence="1">
    <location>
        <begin position="21"/>
        <end position="47"/>
    </location>
</feature>